<organism evidence="1 2">
    <name type="scientific">Umezawaea tangerina</name>
    <dbReference type="NCBI Taxonomy" id="84725"/>
    <lineage>
        <taxon>Bacteria</taxon>
        <taxon>Bacillati</taxon>
        <taxon>Actinomycetota</taxon>
        <taxon>Actinomycetes</taxon>
        <taxon>Pseudonocardiales</taxon>
        <taxon>Pseudonocardiaceae</taxon>
        <taxon>Umezawaea</taxon>
    </lineage>
</organism>
<comment type="caution">
    <text evidence="1">The sequence shown here is derived from an EMBL/GenBank/DDBJ whole genome shotgun (WGS) entry which is preliminary data.</text>
</comment>
<evidence type="ECO:0000313" key="2">
    <source>
        <dbReference type="Proteomes" id="UP000239494"/>
    </source>
</evidence>
<keyword evidence="2" id="KW-1185">Reference proteome</keyword>
<dbReference type="AlphaFoldDB" id="A0A2T0SG99"/>
<dbReference type="EMBL" id="PVTF01000021">
    <property type="protein sequence ID" value="PRY32440.1"/>
    <property type="molecule type" value="Genomic_DNA"/>
</dbReference>
<name>A0A2T0SG99_9PSEU</name>
<evidence type="ECO:0000313" key="1">
    <source>
        <dbReference type="EMBL" id="PRY32440.1"/>
    </source>
</evidence>
<protein>
    <submittedName>
        <fullName evidence="1">Uncharacterized protein</fullName>
    </submittedName>
</protein>
<accession>A0A2T0SG99</accession>
<gene>
    <name evidence="1" type="ORF">CLV43_12134</name>
</gene>
<proteinExistence type="predicted"/>
<reference evidence="1 2" key="1">
    <citation type="submission" date="2018-03" db="EMBL/GenBank/DDBJ databases">
        <title>Genomic Encyclopedia of Archaeal and Bacterial Type Strains, Phase II (KMG-II): from individual species to whole genera.</title>
        <authorList>
            <person name="Goeker M."/>
        </authorList>
    </citation>
    <scope>NUCLEOTIDE SEQUENCE [LARGE SCALE GENOMIC DNA]</scope>
    <source>
        <strain evidence="1 2">DSM 44720</strain>
    </source>
</reference>
<sequence>MTRHWEKFAMPDEIDQHFDSIQREQQRLQAWTAWTSKYTVHRHSAIERWPLTPYNGPYLDLVTNFVTRALAAGMGRQALLMRGPHNELHAASLLEPSVASIATPLGKIDHAWWKPQRLQYREWKRILWAQRADLAKDVEQVNRDLRLAGRAATLLEMPVDTAGECSRNAHLCVSDSELYVHYYGTVPRWADRDTFAAVCARTLLDAQKHRNSA</sequence>
<dbReference type="Proteomes" id="UP000239494">
    <property type="component" value="Unassembled WGS sequence"/>
</dbReference>